<dbReference type="PANTHER" id="PTHR30290:SF65">
    <property type="entry name" value="MONOACYL PHOSPHATIDYLINOSITOL TETRAMANNOSIDE-BINDING PROTEIN LPQW-RELATED"/>
    <property type="match status" value="1"/>
</dbReference>
<accession>A0A839XM73</accession>
<sequence length="649" mass="67915">MRAIIGGRAGRKPAVLVFALVALLVTACTNMPPPPVVSSPVAATSTAAPGDSSDIAVAVDSIGGGYNPHNLADQSTTTQALATMLLPSVFREGDDGGRVLDERLMKSAEVTAHDPFTVSYRIRPDASWSDGAPIAVEDFVYLHEAMTSQPGVVGDAGYRLISEIRPADGGKRVDVEFSEPYPGWRTLFDHLLPQHLMKDVPGGWQNALSDSFPAYGGPFAITTIDSARGEIVLERNERYWENPAAVDRVVLRRADPSALAGALGSGTDQLAVVGTDETVRQRLDGLGDDVSVSEVPRPYVVSTLLRPVATLADDQVREAVEALIDRDKLIEAGAEGGPSGYERAGAHVRPPSDDDYRATLQADSSPRRPQPRKARMLLEEAGYERVAGTWTRDGQPLSLALAAPGERQPFKAVADELTRQLVESGIEVRDATPQAPRELFNRLLAPGENSDGAVQVDMAVVGRPVSGDPASSLASSYGCAPLVTGGSSGGDEDEDGSGAGNTDESSESADGRTEESEPGDSGDGSGSSESETGESGGSTGDASDSDTGSNETETAQSDDSDGDPIRPANPAGYCDPELQSIIVDALTGSKPLDEALRTVEPALWDAGVTIPLFQPTDTVAVTADVEGVRASPMPAGPFASAVEWSRGEK</sequence>
<dbReference type="Gene3D" id="3.10.105.10">
    <property type="entry name" value="Dipeptide-binding Protein, Domain 3"/>
    <property type="match status" value="1"/>
</dbReference>
<dbReference type="Gene3D" id="3.40.190.10">
    <property type="entry name" value="Periplasmic binding protein-like II"/>
    <property type="match status" value="1"/>
</dbReference>
<reference evidence="3 4" key="1">
    <citation type="submission" date="2020-08" db="EMBL/GenBank/DDBJ databases">
        <title>Sequencing the genomes of 1000 actinobacteria strains.</title>
        <authorList>
            <person name="Klenk H.-P."/>
        </authorList>
    </citation>
    <scope>NUCLEOTIDE SEQUENCE [LARGE SCALE GENOMIC DNA]</scope>
    <source>
        <strain evidence="3 4">DSM 45267</strain>
    </source>
</reference>
<organism evidence="3 4">
    <name type="scientific">Prauserella sediminis</name>
    <dbReference type="NCBI Taxonomy" id="577680"/>
    <lineage>
        <taxon>Bacteria</taxon>
        <taxon>Bacillati</taxon>
        <taxon>Actinomycetota</taxon>
        <taxon>Actinomycetes</taxon>
        <taxon>Pseudonocardiales</taxon>
        <taxon>Pseudonocardiaceae</taxon>
        <taxon>Prauserella</taxon>
        <taxon>Prauserella salsuginis group</taxon>
    </lineage>
</organism>
<evidence type="ECO:0000259" key="2">
    <source>
        <dbReference type="Pfam" id="PF00496"/>
    </source>
</evidence>
<evidence type="ECO:0000256" key="1">
    <source>
        <dbReference type="SAM" id="MobiDB-lite"/>
    </source>
</evidence>
<dbReference type="PROSITE" id="PS51257">
    <property type="entry name" value="PROKAR_LIPOPROTEIN"/>
    <property type="match status" value="1"/>
</dbReference>
<dbReference type="GO" id="GO:1904680">
    <property type="term" value="F:peptide transmembrane transporter activity"/>
    <property type="evidence" value="ECO:0007669"/>
    <property type="project" value="TreeGrafter"/>
</dbReference>
<evidence type="ECO:0000313" key="3">
    <source>
        <dbReference type="EMBL" id="MBB3663851.1"/>
    </source>
</evidence>
<dbReference type="SUPFAM" id="SSF53850">
    <property type="entry name" value="Periplasmic binding protein-like II"/>
    <property type="match status" value="1"/>
</dbReference>
<dbReference type="CDD" id="cd08501">
    <property type="entry name" value="PBP2_Lpqw"/>
    <property type="match status" value="1"/>
</dbReference>
<gene>
    <name evidence="3" type="ORF">FB384_002755</name>
</gene>
<keyword evidence="4" id="KW-1185">Reference proteome</keyword>
<feature type="region of interest" description="Disordered" evidence="1">
    <location>
        <begin position="334"/>
        <end position="372"/>
    </location>
</feature>
<dbReference type="EMBL" id="JACIBS010000001">
    <property type="protein sequence ID" value="MBB3663851.1"/>
    <property type="molecule type" value="Genomic_DNA"/>
</dbReference>
<dbReference type="InterPro" id="IPR039424">
    <property type="entry name" value="SBP_5"/>
</dbReference>
<dbReference type="RefSeq" id="WP_323985228.1">
    <property type="nucleotide sequence ID" value="NZ_JACIBS010000001.1"/>
</dbReference>
<evidence type="ECO:0000313" key="4">
    <source>
        <dbReference type="Proteomes" id="UP000564573"/>
    </source>
</evidence>
<feature type="domain" description="Solute-binding protein family 5" evidence="2">
    <location>
        <begin position="104"/>
        <end position="429"/>
    </location>
</feature>
<dbReference type="Gene3D" id="3.90.76.10">
    <property type="entry name" value="Dipeptide-binding Protein, Domain 1"/>
    <property type="match status" value="1"/>
</dbReference>
<dbReference type="InterPro" id="IPR000914">
    <property type="entry name" value="SBP_5_dom"/>
</dbReference>
<name>A0A839XM73_9PSEU</name>
<feature type="compositionally biased region" description="Low complexity" evidence="1">
    <location>
        <begin position="540"/>
        <end position="549"/>
    </location>
</feature>
<dbReference type="PANTHER" id="PTHR30290">
    <property type="entry name" value="PERIPLASMIC BINDING COMPONENT OF ABC TRANSPORTER"/>
    <property type="match status" value="1"/>
</dbReference>
<comment type="caution">
    <text evidence="3">The sequence shown here is derived from an EMBL/GenBank/DDBJ whole genome shotgun (WGS) entry which is preliminary data.</text>
</comment>
<dbReference type="Pfam" id="PF00496">
    <property type="entry name" value="SBP_bac_5"/>
    <property type="match status" value="1"/>
</dbReference>
<dbReference type="AlphaFoldDB" id="A0A839XM73"/>
<dbReference type="GO" id="GO:0015833">
    <property type="term" value="P:peptide transport"/>
    <property type="evidence" value="ECO:0007669"/>
    <property type="project" value="TreeGrafter"/>
</dbReference>
<feature type="region of interest" description="Disordered" evidence="1">
    <location>
        <begin position="483"/>
        <end position="574"/>
    </location>
</feature>
<protein>
    <submittedName>
        <fullName evidence="3">ABC-type transport system substrate-binding protein</fullName>
    </submittedName>
</protein>
<proteinExistence type="predicted"/>
<dbReference type="Proteomes" id="UP000564573">
    <property type="component" value="Unassembled WGS sequence"/>
</dbReference>